<reference evidence="4" key="2">
    <citation type="submission" date="2024-03" db="EMBL/GenBank/DDBJ databases">
        <title>The Genome Sequence of Enterococcus sp. DIV0242b.</title>
        <authorList>
            <consortium name="The Broad Institute Genomics Platform"/>
            <consortium name="The Broad Institute Microbial Omics Core"/>
            <consortium name="The Broad Institute Genomic Center for Infectious Diseases"/>
            <person name="Earl A."/>
            <person name="Manson A."/>
            <person name="Gilmore M."/>
            <person name="Schwartman J."/>
            <person name="Shea T."/>
            <person name="Abouelleil A."/>
            <person name="Cao P."/>
            <person name="Chapman S."/>
            <person name="Cusick C."/>
            <person name="Young S."/>
            <person name="Neafsey D."/>
            <person name="Nusbaum C."/>
            <person name="Birren B."/>
        </authorList>
    </citation>
    <scope>NUCLEOTIDE SEQUENCE</scope>
    <source>
        <strain evidence="4">9E7_DIV0242</strain>
    </source>
</reference>
<dbReference type="InterPro" id="IPR007737">
    <property type="entry name" value="Mga_HTH"/>
</dbReference>
<dbReference type="EMBL" id="CP147247">
    <property type="protein sequence ID" value="WYJ89223.1"/>
    <property type="molecule type" value="Genomic_DNA"/>
</dbReference>
<sequence length="489" mass="58481">MDITEILDFETRKMLEIVTFLRQQSRRVSLKKLADRLSVHVKTLTKYVGKLRHLVSDYHLSRQLVLSVQGRDSLTLEMENPWYLEKLRICLIQRSPAITMLNRIIRNNFTIKEFSAQLKESIPQVKKRVTRIRRWLQPLQLTLRRNTFELTGEEVQIREFIHQFYQITSYPLDESEYSSFSEEAEFVYRKIVLFFHMRLNFLQEQQLFSIISIQLDRINRRKSVVFNESHRSYCLNSSLFASLLSQLKQRTGMALSTEEYMYLFLMVQAKFSDNFNQRIKEKFIHENYINKTTAYIQTSYGAELLKSSFKECDFLFDKDVYTSLLSFHLYYDLISTMLYEDISLIEQSFSTYPVLFHKLSDGFQKVKKENLHFQRITKLQFLFRYFFIFSEMLSPVSIEPQKNIYLVLNWKQEQKKQLTKTIASHFKNRKNIRFVEGKIYSEYKNADVILTNLIHPFFIEQDVHCPVLTIPEIPEEVLLKQLEQILSGI</sequence>
<proteinExistence type="predicted"/>
<feature type="domain" description="Mga helix-turn-helix" evidence="3">
    <location>
        <begin position="90"/>
        <end position="165"/>
    </location>
</feature>
<dbReference type="Proteomes" id="UP000195141">
    <property type="component" value="Chromosome"/>
</dbReference>
<dbReference type="Pfam" id="PF05043">
    <property type="entry name" value="Mga"/>
    <property type="match status" value="1"/>
</dbReference>
<evidence type="ECO:0000256" key="1">
    <source>
        <dbReference type="ARBA" id="ARBA00023015"/>
    </source>
</evidence>
<gene>
    <name evidence="4" type="ORF">A5888_000942</name>
</gene>
<evidence type="ECO:0000256" key="2">
    <source>
        <dbReference type="ARBA" id="ARBA00023163"/>
    </source>
</evidence>
<organism evidence="4 5">
    <name type="scientific">Candidatus Enterococcus clewellii</name>
    <dbReference type="NCBI Taxonomy" id="1834193"/>
    <lineage>
        <taxon>Bacteria</taxon>
        <taxon>Bacillati</taxon>
        <taxon>Bacillota</taxon>
        <taxon>Bacilli</taxon>
        <taxon>Lactobacillales</taxon>
        <taxon>Enterococcaceae</taxon>
        <taxon>Enterococcus</taxon>
    </lineage>
</organism>
<keyword evidence="1" id="KW-0805">Transcription regulation</keyword>
<dbReference type="AlphaFoldDB" id="A0AAQ3VVC6"/>
<keyword evidence="5" id="KW-1185">Reference proteome</keyword>
<name>A0AAQ3VVC6_9ENTE</name>
<keyword evidence="2" id="KW-0804">Transcription</keyword>
<evidence type="ECO:0000259" key="3">
    <source>
        <dbReference type="Pfam" id="PF05043"/>
    </source>
</evidence>
<reference evidence="4" key="1">
    <citation type="submission" date="2017-05" db="EMBL/GenBank/DDBJ databases">
        <authorList>
            <consortium name="The Broad Institute Genomics Platform"/>
            <consortium name="The Broad Institute Genomic Center for Infectious Diseases"/>
            <person name="Earl A."/>
            <person name="Manson A."/>
            <person name="Schwartman J."/>
            <person name="Gilmore M."/>
            <person name="Abouelleil A."/>
            <person name="Cao P."/>
            <person name="Chapman S."/>
            <person name="Cusick C."/>
            <person name="Shea T."/>
            <person name="Young S."/>
            <person name="Neafsey D."/>
            <person name="Nusbaum C."/>
            <person name="Birren B."/>
        </authorList>
    </citation>
    <scope>NUCLEOTIDE SEQUENCE</scope>
    <source>
        <strain evidence="4">9E7_DIV0242</strain>
    </source>
</reference>
<evidence type="ECO:0000313" key="5">
    <source>
        <dbReference type="Proteomes" id="UP000195141"/>
    </source>
</evidence>
<dbReference type="PANTHER" id="PTHR30185:SF13">
    <property type="entry name" value="LICABCH OPERON REGULATOR-RELATED"/>
    <property type="match status" value="1"/>
</dbReference>
<dbReference type="RefSeq" id="WP_339101963.1">
    <property type="nucleotide sequence ID" value="NZ_CP147247.1"/>
</dbReference>
<accession>A0AAQ3VVC6</accession>
<dbReference type="InterPro" id="IPR050661">
    <property type="entry name" value="BglG_antiterminators"/>
</dbReference>
<evidence type="ECO:0000313" key="4">
    <source>
        <dbReference type="EMBL" id="WYJ89223.1"/>
    </source>
</evidence>
<protein>
    <recommendedName>
        <fullName evidence="3">Mga helix-turn-helix domain-containing protein</fullName>
    </recommendedName>
</protein>
<dbReference type="PANTHER" id="PTHR30185">
    <property type="entry name" value="CRYPTIC BETA-GLUCOSIDE BGL OPERON ANTITERMINATOR"/>
    <property type="match status" value="1"/>
</dbReference>